<dbReference type="Pfam" id="PF02373">
    <property type="entry name" value="JmjC"/>
    <property type="match status" value="1"/>
</dbReference>
<dbReference type="eggNOG" id="KOG1246">
    <property type="taxonomic scope" value="Eukaryota"/>
</dbReference>
<dbReference type="GO" id="GO:0031490">
    <property type="term" value="F:chromatin DNA binding"/>
    <property type="evidence" value="ECO:0007669"/>
    <property type="project" value="TreeGrafter"/>
</dbReference>
<dbReference type="GO" id="GO:0000978">
    <property type="term" value="F:RNA polymerase II cis-regulatory region sequence-specific DNA binding"/>
    <property type="evidence" value="ECO:0007669"/>
    <property type="project" value="TreeGrafter"/>
</dbReference>
<evidence type="ECO:0000259" key="4">
    <source>
        <dbReference type="PROSITE" id="PS51184"/>
    </source>
</evidence>
<dbReference type="InParanoid" id="G0NCY9"/>
<dbReference type="InterPro" id="IPR051630">
    <property type="entry name" value="Corepressor-Demethylase"/>
</dbReference>
<gene>
    <name evidence="5" type="ORF">CAEBREN_09579</name>
</gene>
<dbReference type="PROSITE" id="PS51184">
    <property type="entry name" value="JMJC"/>
    <property type="match status" value="1"/>
</dbReference>
<dbReference type="InterPro" id="IPR003347">
    <property type="entry name" value="JmjC_dom"/>
</dbReference>
<name>G0NCY9_CAEBE</name>
<evidence type="ECO:0000256" key="1">
    <source>
        <dbReference type="ARBA" id="ARBA00004123"/>
    </source>
</evidence>
<evidence type="ECO:0000256" key="2">
    <source>
        <dbReference type="ARBA" id="ARBA00023242"/>
    </source>
</evidence>
<organism evidence="6">
    <name type="scientific">Caenorhabditis brenneri</name>
    <name type="common">Nematode worm</name>
    <dbReference type="NCBI Taxonomy" id="135651"/>
    <lineage>
        <taxon>Eukaryota</taxon>
        <taxon>Metazoa</taxon>
        <taxon>Ecdysozoa</taxon>
        <taxon>Nematoda</taxon>
        <taxon>Chromadorea</taxon>
        <taxon>Rhabditida</taxon>
        <taxon>Rhabditina</taxon>
        <taxon>Rhabditomorpha</taxon>
        <taxon>Rhabditoidea</taxon>
        <taxon>Rhabditidae</taxon>
        <taxon>Peloderinae</taxon>
        <taxon>Caenorhabditis</taxon>
    </lineage>
</organism>
<dbReference type="GO" id="GO:0071558">
    <property type="term" value="F:histone H3K27me2/H3K27me3 demethylase activity"/>
    <property type="evidence" value="ECO:0007669"/>
    <property type="project" value="TreeGrafter"/>
</dbReference>
<dbReference type="HOGENOM" id="CLU_1571994_0_0_1"/>
<sequence length="170" mass="19304">MPDITQAQAYFSEPECRLFARCENQGLGSVHLSLGPYSYEWFAVSMRYAVRLEQLFRDEEAKPYQSGIWLNKEILKEAGISYHKFEQNNGEIVVANTGVYYSVQSNGFAKMINWNIIPASANQLTATAVFCDQYVAQGFSSVLPFQQLLWEIAKKKAYANSEISKDEDDS</sequence>
<reference evidence="6" key="1">
    <citation type="submission" date="2011-07" db="EMBL/GenBank/DDBJ databases">
        <authorList>
            <consortium name="Caenorhabditis brenneri Sequencing and Analysis Consortium"/>
            <person name="Wilson R.K."/>
        </authorList>
    </citation>
    <scope>NUCLEOTIDE SEQUENCE [LARGE SCALE GENOMIC DNA]</scope>
    <source>
        <strain evidence="6">PB2801</strain>
    </source>
</reference>
<dbReference type="SMART" id="SM00558">
    <property type="entry name" value="JmjC"/>
    <property type="match status" value="1"/>
</dbReference>
<dbReference type="GO" id="GO:0010468">
    <property type="term" value="P:regulation of gene expression"/>
    <property type="evidence" value="ECO:0007669"/>
    <property type="project" value="TreeGrafter"/>
</dbReference>
<evidence type="ECO:0000313" key="5">
    <source>
        <dbReference type="EMBL" id="EGT57781.1"/>
    </source>
</evidence>
<keyword evidence="6" id="KW-1185">Reference proteome</keyword>
<dbReference type="Proteomes" id="UP000008068">
    <property type="component" value="Unassembled WGS sequence"/>
</dbReference>
<proteinExistence type="inferred from homology"/>
<dbReference type="Gene3D" id="2.60.120.650">
    <property type="entry name" value="Cupin"/>
    <property type="match status" value="1"/>
</dbReference>
<protein>
    <recommendedName>
        <fullName evidence="4">JmjC domain-containing protein</fullName>
    </recommendedName>
</protein>
<feature type="domain" description="JmjC" evidence="4">
    <location>
        <begin position="1"/>
        <end position="133"/>
    </location>
</feature>
<accession>G0NCY9</accession>
<keyword evidence="2" id="KW-0539">Nucleus</keyword>
<dbReference type="STRING" id="135651.G0NCY9"/>
<evidence type="ECO:0000313" key="6">
    <source>
        <dbReference type="Proteomes" id="UP000008068"/>
    </source>
</evidence>
<dbReference type="EMBL" id="GL379865">
    <property type="protein sequence ID" value="EGT57781.1"/>
    <property type="molecule type" value="Genomic_DNA"/>
</dbReference>
<comment type="subcellular location">
    <subcellularLocation>
        <location evidence="1">Nucleus</location>
    </subcellularLocation>
</comment>
<dbReference type="PANTHER" id="PTHR14017">
    <property type="entry name" value="LYSINE-SPECIFIC DEMETHYLASE"/>
    <property type="match status" value="1"/>
</dbReference>
<evidence type="ECO:0000256" key="3">
    <source>
        <dbReference type="ARBA" id="ARBA00034483"/>
    </source>
</evidence>
<dbReference type="PANTHER" id="PTHR14017:SF14">
    <property type="entry name" value="JMJC DOMAIN-CONTAINING PROTEIN"/>
    <property type="match status" value="1"/>
</dbReference>
<dbReference type="AlphaFoldDB" id="G0NCY9"/>
<dbReference type="GO" id="GO:0044666">
    <property type="term" value="C:MLL3/4 complex"/>
    <property type="evidence" value="ECO:0007669"/>
    <property type="project" value="TreeGrafter"/>
</dbReference>
<dbReference type="OrthoDB" id="418911at2759"/>
<comment type="similarity">
    <text evidence="3">Belongs to the UTX family.</text>
</comment>